<reference evidence="2 3" key="1">
    <citation type="submission" date="2019-12" db="EMBL/GenBank/DDBJ databases">
        <title>Genomic-based taxomic classification of the family Erythrobacteraceae.</title>
        <authorList>
            <person name="Xu L."/>
        </authorList>
    </citation>
    <scope>NUCLEOTIDE SEQUENCE [LARGE SCALE GENOMIC DNA]</scope>
    <source>
        <strain evidence="2 3">JCM 17468</strain>
    </source>
</reference>
<dbReference type="RefSeq" id="WP_160659916.1">
    <property type="nucleotide sequence ID" value="NZ_BAABDV010000001.1"/>
</dbReference>
<dbReference type="OrthoDB" id="3397773at2"/>
<evidence type="ECO:0000313" key="2">
    <source>
        <dbReference type="EMBL" id="MXO53017.1"/>
    </source>
</evidence>
<dbReference type="Proteomes" id="UP000430272">
    <property type="component" value="Unassembled WGS sequence"/>
</dbReference>
<feature type="compositionally biased region" description="Basic and acidic residues" evidence="1">
    <location>
        <begin position="20"/>
        <end position="29"/>
    </location>
</feature>
<organism evidence="2 3">
    <name type="scientific">Qipengyuania pelagi</name>
    <dbReference type="NCBI Taxonomy" id="994320"/>
    <lineage>
        <taxon>Bacteria</taxon>
        <taxon>Pseudomonadati</taxon>
        <taxon>Pseudomonadota</taxon>
        <taxon>Alphaproteobacteria</taxon>
        <taxon>Sphingomonadales</taxon>
        <taxon>Erythrobacteraceae</taxon>
        <taxon>Qipengyuania</taxon>
    </lineage>
</organism>
<gene>
    <name evidence="2" type="ORF">GRI47_03200</name>
</gene>
<evidence type="ECO:0000313" key="3">
    <source>
        <dbReference type="Proteomes" id="UP000430272"/>
    </source>
</evidence>
<comment type="caution">
    <text evidence="2">The sequence shown here is derived from an EMBL/GenBank/DDBJ whole genome shotgun (WGS) entry which is preliminary data.</text>
</comment>
<feature type="region of interest" description="Disordered" evidence="1">
    <location>
        <begin position="1"/>
        <end position="29"/>
    </location>
</feature>
<keyword evidence="3" id="KW-1185">Reference proteome</keyword>
<name>A0A844Y6J0_9SPHN</name>
<dbReference type="AlphaFoldDB" id="A0A844Y6J0"/>
<proteinExistence type="predicted"/>
<evidence type="ECO:0000256" key="1">
    <source>
        <dbReference type="SAM" id="MobiDB-lite"/>
    </source>
</evidence>
<dbReference type="EMBL" id="WTYD01000001">
    <property type="protein sequence ID" value="MXO53017.1"/>
    <property type="molecule type" value="Genomic_DNA"/>
</dbReference>
<protein>
    <submittedName>
        <fullName evidence="2">Uncharacterized protein</fullName>
    </submittedName>
</protein>
<sequence>MERATAQEIAEGPVFASHAKSGEDFATKDAADAARSRSAVTEEEIAQVGQWIDLIASQLGLETPRPQTLF</sequence>
<accession>A0A844Y6J0</accession>